<accession>A0A4P9Z799</accession>
<dbReference type="OrthoDB" id="4087712at2759"/>
<dbReference type="Proteomes" id="UP000268321">
    <property type="component" value="Unassembled WGS sequence"/>
</dbReference>
<evidence type="ECO:0000313" key="2">
    <source>
        <dbReference type="Proteomes" id="UP000268321"/>
    </source>
</evidence>
<evidence type="ECO:0000313" key="1">
    <source>
        <dbReference type="EMBL" id="RKP28516.1"/>
    </source>
</evidence>
<dbReference type="EMBL" id="ML004897">
    <property type="protein sequence ID" value="RKP28516.1"/>
    <property type="molecule type" value="Genomic_DNA"/>
</dbReference>
<name>A0A4P9Z799_9ASCO</name>
<organism evidence="1 2">
    <name type="scientific">Metschnikowia bicuspidata</name>
    <dbReference type="NCBI Taxonomy" id="27322"/>
    <lineage>
        <taxon>Eukaryota</taxon>
        <taxon>Fungi</taxon>
        <taxon>Dikarya</taxon>
        <taxon>Ascomycota</taxon>
        <taxon>Saccharomycotina</taxon>
        <taxon>Pichiomycetes</taxon>
        <taxon>Metschnikowiaceae</taxon>
        <taxon>Metschnikowia</taxon>
    </lineage>
</organism>
<proteinExistence type="predicted"/>
<reference evidence="2" key="1">
    <citation type="journal article" date="2018" name="Nat. Microbiol.">
        <title>Leveraging single-cell genomics to expand the fungal tree of life.</title>
        <authorList>
            <person name="Ahrendt S.R."/>
            <person name="Quandt C.A."/>
            <person name="Ciobanu D."/>
            <person name="Clum A."/>
            <person name="Salamov A."/>
            <person name="Andreopoulos B."/>
            <person name="Cheng J.F."/>
            <person name="Woyke T."/>
            <person name="Pelin A."/>
            <person name="Henrissat B."/>
            <person name="Reynolds N.K."/>
            <person name="Benny G.L."/>
            <person name="Smith M.E."/>
            <person name="James T.Y."/>
            <person name="Grigoriev I.V."/>
        </authorList>
    </citation>
    <scope>NUCLEOTIDE SEQUENCE [LARGE SCALE GENOMIC DNA]</scope>
    <source>
        <strain evidence="2">Baker2002</strain>
    </source>
</reference>
<protein>
    <submittedName>
        <fullName evidence="1">Uncharacterized protein</fullName>
    </submittedName>
</protein>
<sequence length="655" mass="72396">MSTLRWDVSKNIRQTKTWLLDLSNSELNPYSISDLLTAKLLKGANESGNSLSKGSSQAHTGLARDTITGKTELSVSVPVLDPLNNSYYFPQSPGDNGSKNECVDNFQSSTNSSDGAKHCLKLNQIPERFSEFTLEQIVVTGSEGTRQISDLMGSQATIFSAKEDLSSPSRLSKGRLKSVKAGVDYAADGYNSPRRRGAIRFRPESRVYRIYARMRRLASSFKSRFSLTWEFVVRSKRTNATTQVSRLKSQSLRRRPKAMKKIREGISGPINNSRLGHVDGAERVSFLNEDVQALAGMIRKRQLSGHPFHENKGKLSHLSLYIKEQRDMTPQFAPSRDASPPSHCHAAAAYQNDPKLRGALNSKFNFDGVENLDLHNVSLPDEPSSSPHSMMQTQALDEAGISLWRSWLSNVTALRIRLRQEIALFQALAAGKAIPPFFTRDASVKPTIPENDLQASQRHNTVVKRERLSGSKPSTASYIMSQRANILEYSQRRFDGTPLEQLSDSSIIAPLITCKSPVEHGEPGSAYSLARGSSVYSTQRSTKDSISQATTLSMTYKDSSDTQILDENVSKLQKVLNRRSMLGEMLDYDSDGTSTVISLCSQNTVDTVLMKRYGTSLATHGGARFLSRDPSIYSQNAAPTLARSPGFNSKLHLVA</sequence>
<keyword evidence="2" id="KW-1185">Reference proteome</keyword>
<dbReference type="AlphaFoldDB" id="A0A4P9Z799"/>
<gene>
    <name evidence="1" type="ORF">METBISCDRAFT_25005</name>
</gene>